<reference evidence="3 4" key="1">
    <citation type="journal article" date="2024" name="BMC Genomics">
        <title>De novo assembly and annotation of Popillia japonica's genome with initial clues to its potential as an invasive pest.</title>
        <authorList>
            <person name="Cucini C."/>
            <person name="Boschi S."/>
            <person name="Funari R."/>
            <person name="Cardaioli E."/>
            <person name="Iannotti N."/>
            <person name="Marturano G."/>
            <person name="Paoli F."/>
            <person name="Bruttini M."/>
            <person name="Carapelli A."/>
            <person name="Frati F."/>
            <person name="Nardi F."/>
        </authorList>
    </citation>
    <scope>NUCLEOTIDE SEQUENCE [LARGE SCALE GENOMIC DNA]</scope>
    <source>
        <strain evidence="3">DMR45628</strain>
    </source>
</reference>
<accession>A0AAW1MGY9</accession>
<sequence>MISRNYIQEPVKDDEEMKEIIHSIEKYLRISPNRKEEYKRETMQDPVLRRGLEMYAYGWDKEKCNSTELKKYYALQDQLNVSNGLIFFIDCVIVPEKLRLKVLGLLHESPQGVNRTIKRARQLVYWPGISREIADMMAKGKTCEKYKPRTTKELTQNDQLTIPKVSL</sequence>
<gene>
    <name evidence="3" type="ORF">QE152_g6880</name>
</gene>
<organism evidence="3 4">
    <name type="scientific">Popillia japonica</name>
    <name type="common">Japanese beetle</name>
    <dbReference type="NCBI Taxonomy" id="7064"/>
    <lineage>
        <taxon>Eukaryota</taxon>
        <taxon>Metazoa</taxon>
        <taxon>Ecdysozoa</taxon>
        <taxon>Arthropoda</taxon>
        <taxon>Hexapoda</taxon>
        <taxon>Insecta</taxon>
        <taxon>Pterygota</taxon>
        <taxon>Neoptera</taxon>
        <taxon>Endopterygota</taxon>
        <taxon>Coleoptera</taxon>
        <taxon>Polyphaga</taxon>
        <taxon>Scarabaeiformia</taxon>
        <taxon>Scarabaeidae</taxon>
        <taxon>Rutelinae</taxon>
        <taxon>Popillia</taxon>
    </lineage>
</organism>
<dbReference type="InterPro" id="IPR041588">
    <property type="entry name" value="Integrase_H2C2"/>
</dbReference>
<dbReference type="EMBL" id="JASPKY010000048">
    <property type="protein sequence ID" value="KAK9745470.1"/>
    <property type="molecule type" value="Genomic_DNA"/>
</dbReference>
<dbReference type="Proteomes" id="UP001458880">
    <property type="component" value="Unassembled WGS sequence"/>
</dbReference>
<dbReference type="AlphaFoldDB" id="A0AAW1MGY9"/>
<dbReference type="Pfam" id="PF17921">
    <property type="entry name" value="Integrase_H2C2"/>
    <property type="match status" value="1"/>
</dbReference>
<evidence type="ECO:0000313" key="4">
    <source>
        <dbReference type="Proteomes" id="UP001458880"/>
    </source>
</evidence>
<evidence type="ECO:0000313" key="3">
    <source>
        <dbReference type="EMBL" id="KAK9745470.1"/>
    </source>
</evidence>
<evidence type="ECO:0000259" key="2">
    <source>
        <dbReference type="Pfam" id="PF17921"/>
    </source>
</evidence>
<feature type="domain" description="Integrase zinc-binding" evidence="2">
    <location>
        <begin position="94"/>
        <end position="149"/>
    </location>
</feature>
<proteinExistence type="predicted"/>
<dbReference type="EC" id="2.7.7.49" evidence="1"/>
<comment type="caution">
    <text evidence="3">The sequence shown here is derived from an EMBL/GenBank/DDBJ whole genome shotgun (WGS) entry which is preliminary data.</text>
</comment>
<dbReference type="GO" id="GO:0003964">
    <property type="term" value="F:RNA-directed DNA polymerase activity"/>
    <property type="evidence" value="ECO:0007669"/>
    <property type="project" value="UniProtKB-EC"/>
</dbReference>
<dbReference type="InterPro" id="IPR050951">
    <property type="entry name" value="Retrovirus_Pol_polyprotein"/>
</dbReference>
<dbReference type="Gene3D" id="1.10.340.70">
    <property type="match status" value="1"/>
</dbReference>
<dbReference type="PANTHER" id="PTHR37984">
    <property type="entry name" value="PROTEIN CBG26694"/>
    <property type="match status" value="1"/>
</dbReference>
<evidence type="ECO:0000256" key="1">
    <source>
        <dbReference type="ARBA" id="ARBA00012493"/>
    </source>
</evidence>
<dbReference type="PANTHER" id="PTHR37984:SF7">
    <property type="entry name" value="INTEGRASE CATALYTIC DOMAIN-CONTAINING PROTEIN"/>
    <property type="match status" value="1"/>
</dbReference>
<name>A0AAW1MGY9_POPJA</name>
<protein>
    <recommendedName>
        <fullName evidence="1">RNA-directed DNA polymerase</fullName>
        <ecNumber evidence="1">2.7.7.49</ecNumber>
    </recommendedName>
</protein>
<keyword evidence="4" id="KW-1185">Reference proteome</keyword>